<dbReference type="OrthoDB" id="1739831at2"/>
<reference evidence="2" key="1">
    <citation type="submission" date="2016-10" db="EMBL/GenBank/DDBJ databases">
        <authorList>
            <person name="Varghese N."/>
            <person name="Submissions S."/>
        </authorList>
    </citation>
    <scope>NUCLEOTIDE SEQUENCE [LARGE SCALE GENOMIC DNA]</scope>
    <source>
        <strain evidence="2">XBD2006</strain>
    </source>
</reference>
<dbReference type="AlphaFoldDB" id="A0A1G5CES5"/>
<dbReference type="EMBL" id="FMUR01000006">
    <property type="protein sequence ID" value="SCY00821.1"/>
    <property type="molecule type" value="Genomic_DNA"/>
</dbReference>
<name>A0A1G5CES5_9FIRM</name>
<dbReference type="Proteomes" id="UP000183047">
    <property type="component" value="Unassembled WGS sequence"/>
</dbReference>
<dbReference type="RefSeq" id="WP_074461787.1">
    <property type="nucleotide sequence ID" value="NZ_FMUR01000006.1"/>
</dbReference>
<evidence type="ECO:0000313" key="2">
    <source>
        <dbReference type="Proteomes" id="UP000183047"/>
    </source>
</evidence>
<keyword evidence="2" id="KW-1185">Reference proteome</keyword>
<sequence length="135" mass="15574">MNLRNCSRCGKMFNHIGGPAICDQCKKDIEEDFQRVKQYIQDNPRATLRQIADDNKVSSKMIQQWIREERLMFSEHSPIQLQCENCGESILTGRFCAKCKASMANTLSNSFAKTKTGMQEHFKKDDRAGMRFLDT</sequence>
<accession>A0A1G5CES5</accession>
<proteinExistence type="predicted"/>
<keyword evidence="1" id="KW-0966">Cell projection</keyword>
<keyword evidence="1" id="KW-0969">Cilium</keyword>
<keyword evidence="1" id="KW-0282">Flagellum</keyword>
<evidence type="ECO:0000313" key="1">
    <source>
        <dbReference type="EMBL" id="SCY00821.1"/>
    </source>
</evidence>
<protein>
    <submittedName>
        <fullName evidence="1">Flagellar operon protein TIGR03826</fullName>
    </submittedName>
</protein>
<gene>
    <name evidence="1" type="ORF">SAMN02910451_01087</name>
</gene>
<organism evidence="1 2">
    <name type="scientific">Butyrivibrio hungatei</name>
    <dbReference type="NCBI Taxonomy" id="185008"/>
    <lineage>
        <taxon>Bacteria</taxon>
        <taxon>Bacillati</taxon>
        <taxon>Bacillota</taxon>
        <taxon>Clostridia</taxon>
        <taxon>Lachnospirales</taxon>
        <taxon>Lachnospiraceae</taxon>
        <taxon>Butyrivibrio</taxon>
    </lineage>
</organism>